<dbReference type="Gene3D" id="3.30.420.40">
    <property type="match status" value="2"/>
</dbReference>
<dbReference type="InterPro" id="IPR003494">
    <property type="entry name" value="SHS2_FtsA"/>
</dbReference>
<sequence length="339" mass="36315">MHTTIGLDIGSHKIKLVELTPEGGNMRLVAVGSIPTPPKSLTANAPSDIDAVGVAVKKLLRDTGAKSRTVSISFPESLVFTRVIEVPALSQRELASAIKWEAEQYIPLPLDQVNVDFTVLRDSKETGTNKMDVLLVAAPRALVEKYMAIMEAAEVTVSVAETEIIATSRALARTMGTLKSAMIVSLGAQTTDLAIIRSGILVYTRSISAGGEALSRALAQGLGFEILQAEEFKRAYGLEKDKLQGKILTAIAPIMDTIVGEIKRAMAFFGEKHKDEQIETVFLSGGTARLPGMVVYMAEHVGIEAQLANPWLGIIKDPRFASVEAEGASYTVAIGLALR</sequence>
<dbReference type="InterPro" id="IPR005883">
    <property type="entry name" value="PilM"/>
</dbReference>
<dbReference type="PANTHER" id="PTHR32432">
    <property type="entry name" value="CELL DIVISION PROTEIN FTSA-RELATED"/>
    <property type="match status" value="1"/>
</dbReference>
<dbReference type="Pfam" id="PF11104">
    <property type="entry name" value="PilM_2"/>
    <property type="match status" value="1"/>
</dbReference>
<organism evidence="2 3">
    <name type="scientific">Candidatus Gottesmanbacteria bacterium GW2011_GWA1_47_8</name>
    <dbReference type="NCBI Taxonomy" id="1618438"/>
    <lineage>
        <taxon>Bacteria</taxon>
        <taxon>Candidatus Gottesmaniibacteriota</taxon>
    </lineage>
</organism>
<comment type="caution">
    <text evidence="2">The sequence shown here is derived from an EMBL/GenBank/DDBJ whole genome shotgun (WGS) entry which is preliminary data.</text>
</comment>
<evidence type="ECO:0000259" key="1">
    <source>
        <dbReference type="SMART" id="SM00842"/>
    </source>
</evidence>
<protein>
    <submittedName>
        <fullName evidence="2">Type IV pilus biogenesis protein PilM</fullName>
    </submittedName>
</protein>
<feature type="domain" description="SHS2" evidence="1">
    <location>
        <begin position="4"/>
        <end position="171"/>
    </location>
</feature>
<dbReference type="CDD" id="cd24049">
    <property type="entry name" value="ASKHA_NBD_PilM"/>
    <property type="match status" value="1"/>
</dbReference>
<accession>A0A0G1TG20</accession>
<name>A0A0G1TG20_9BACT</name>
<dbReference type="NCBIfam" id="TIGR01175">
    <property type="entry name" value="pilM"/>
    <property type="match status" value="1"/>
</dbReference>
<reference evidence="2 3" key="1">
    <citation type="journal article" date="2015" name="Nature">
        <title>rRNA introns, odd ribosomes, and small enigmatic genomes across a large radiation of phyla.</title>
        <authorList>
            <person name="Brown C.T."/>
            <person name="Hug L.A."/>
            <person name="Thomas B.C."/>
            <person name="Sharon I."/>
            <person name="Castelle C.J."/>
            <person name="Singh A."/>
            <person name="Wilkins M.J."/>
            <person name="Williams K.H."/>
            <person name="Banfield J.F."/>
        </authorList>
    </citation>
    <scope>NUCLEOTIDE SEQUENCE [LARGE SCALE GENOMIC DNA]</scope>
</reference>
<dbReference type="PANTHER" id="PTHR32432:SF3">
    <property type="entry name" value="ETHANOLAMINE UTILIZATION PROTEIN EUTJ"/>
    <property type="match status" value="1"/>
</dbReference>
<dbReference type="AlphaFoldDB" id="A0A0G1TG20"/>
<dbReference type="Proteomes" id="UP000034212">
    <property type="component" value="Unassembled WGS sequence"/>
</dbReference>
<dbReference type="InterPro" id="IPR043129">
    <property type="entry name" value="ATPase_NBD"/>
</dbReference>
<evidence type="ECO:0000313" key="2">
    <source>
        <dbReference type="EMBL" id="KKU80696.1"/>
    </source>
</evidence>
<dbReference type="SUPFAM" id="SSF53067">
    <property type="entry name" value="Actin-like ATPase domain"/>
    <property type="match status" value="2"/>
</dbReference>
<proteinExistence type="predicted"/>
<dbReference type="GO" id="GO:0051301">
    <property type="term" value="P:cell division"/>
    <property type="evidence" value="ECO:0007669"/>
    <property type="project" value="InterPro"/>
</dbReference>
<dbReference type="PIRSF" id="PIRSF019169">
    <property type="entry name" value="PilM"/>
    <property type="match status" value="1"/>
</dbReference>
<evidence type="ECO:0000313" key="3">
    <source>
        <dbReference type="Proteomes" id="UP000034212"/>
    </source>
</evidence>
<dbReference type="InterPro" id="IPR050696">
    <property type="entry name" value="FtsA/MreB"/>
</dbReference>
<dbReference type="SMART" id="SM00842">
    <property type="entry name" value="FtsA"/>
    <property type="match status" value="1"/>
</dbReference>
<gene>
    <name evidence="2" type="ORF">UY08_C0012G0015</name>
</gene>
<dbReference type="Gene3D" id="3.30.1490.300">
    <property type="match status" value="1"/>
</dbReference>
<dbReference type="EMBL" id="LCOQ01000012">
    <property type="protein sequence ID" value="KKU80696.1"/>
    <property type="molecule type" value="Genomic_DNA"/>
</dbReference>